<evidence type="ECO:0000313" key="2">
    <source>
        <dbReference type="Proteomes" id="UP000053144"/>
    </source>
</evidence>
<dbReference type="STRING" id="3914.A0A0L9UDY5"/>
<sequence length="169" mass="19592">MVQRHLPKRVLRQFGFQQPIPRPPNSVLEVDIETIDDIWRHFEPHVITHVRLASSPYDCIEGYVQWFRQVSHPYMIPGVDLDRPSLVPRLRRHIPDDVSVRRTSPSQSVVLDNFRRVVTLLHAMISCRDVSEGTVGYDRANEALQLVRASVEEQERSSRGGRHVRGKRS</sequence>
<accession>A0A0L9UDY5</accession>
<evidence type="ECO:0008006" key="3">
    <source>
        <dbReference type="Google" id="ProtNLM"/>
    </source>
</evidence>
<gene>
    <name evidence="1" type="ORF">LR48_Vigan04g112400</name>
</gene>
<dbReference type="Proteomes" id="UP000053144">
    <property type="component" value="Chromosome 4"/>
</dbReference>
<proteinExistence type="predicted"/>
<name>A0A0L9UDY5_PHAAN</name>
<evidence type="ECO:0000313" key="1">
    <source>
        <dbReference type="EMBL" id="KOM40926.1"/>
    </source>
</evidence>
<organism evidence="1 2">
    <name type="scientific">Phaseolus angularis</name>
    <name type="common">Azuki bean</name>
    <name type="synonym">Vigna angularis</name>
    <dbReference type="NCBI Taxonomy" id="3914"/>
    <lineage>
        <taxon>Eukaryota</taxon>
        <taxon>Viridiplantae</taxon>
        <taxon>Streptophyta</taxon>
        <taxon>Embryophyta</taxon>
        <taxon>Tracheophyta</taxon>
        <taxon>Spermatophyta</taxon>
        <taxon>Magnoliopsida</taxon>
        <taxon>eudicotyledons</taxon>
        <taxon>Gunneridae</taxon>
        <taxon>Pentapetalae</taxon>
        <taxon>rosids</taxon>
        <taxon>fabids</taxon>
        <taxon>Fabales</taxon>
        <taxon>Fabaceae</taxon>
        <taxon>Papilionoideae</taxon>
        <taxon>50 kb inversion clade</taxon>
        <taxon>NPAAA clade</taxon>
        <taxon>indigoferoid/millettioid clade</taxon>
        <taxon>Phaseoleae</taxon>
        <taxon>Vigna</taxon>
    </lineage>
</organism>
<dbReference type="EMBL" id="CM003374">
    <property type="protein sequence ID" value="KOM40926.1"/>
    <property type="molecule type" value="Genomic_DNA"/>
</dbReference>
<dbReference type="AlphaFoldDB" id="A0A0L9UDY5"/>
<dbReference type="Gramene" id="KOM40926">
    <property type="protein sequence ID" value="KOM40926"/>
    <property type="gene ID" value="LR48_Vigan04g112400"/>
</dbReference>
<protein>
    <recommendedName>
        <fullName evidence="3">Aminotransferase-like plant mobile domain-containing protein</fullName>
    </recommendedName>
</protein>
<reference evidence="2" key="1">
    <citation type="journal article" date="2015" name="Proc. Natl. Acad. Sci. U.S.A.">
        <title>Genome sequencing of adzuki bean (Vigna angularis) provides insight into high starch and low fat accumulation and domestication.</title>
        <authorList>
            <person name="Yang K."/>
            <person name="Tian Z."/>
            <person name="Chen C."/>
            <person name="Luo L."/>
            <person name="Zhao B."/>
            <person name="Wang Z."/>
            <person name="Yu L."/>
            <person name="Li Y."/>
            <person name="Sun Y."/>
            <person name="Li W."/>
            <person name="Chen Y."/>
            <person name="Li Y."/>
            <person name="Zhang Y."/>
            <person name="Ai D."/>
            <person name="Zhao J."/>
            <person name="Shang C."/>
            <person name="Ma Y."/>
            <person name="Wu B."/>
            <person name="Wang M."/>
            <person name="Gao L."/>
            <person name="Sun D."/>
            <person name="Zhang P."/>
            <person name="Guo F."/>
            <person name="Wang W."/>
            <person name="Li Y."/>
            <person name="Wang J."/>
            <person name="Varshney R.K."/>
            <person name="Wang J."/>
            <person name="Ling H.Q."/>
            <person name="Wan P."/>
        </authorList>
    </citation>
    <scope>NUCLEOTIDE SEQUENCE</scope>
    <source>
        <strain evidence="2">cv. Jingnong 6</strain>
    </source>
</reference>